<protein>
    <recommendedName>
        <fullName evidence="4">Inner membrane protein YbhQ</fullName>
    </recommendedName>
</protein>
<dbReference type="OrthoDB" id="6538174at2"/>
<keyword evidence="1" id="KW-0812">Transmembrane</keyword>
<feature type="transmembrane region" description="Helical" evidence="1">
    <location>
        <begin position="38"/>
        <end position="58"/>
    </location>
</feature>
<dbReference type="AlphaFoldDB" id="A0A1S8YJE9"/>
<proteinExistence type="predicted"/>
<dbReference type="RefSeq" id="WP_078003687.1">
    <property type="nucleotide sequence ID" value="NZ_MRUL01000012.1"/>
</dbReference>
<evidence type="ECO:0000313" key="3">
    <source>
        <dbReference type="Proteomes" id="UP000190667"/>
    </source>
</evidence>
<evidence type="ECO:0000313" key="2">
    <source>
        <dbReference type="EMBL" id="OON38856.1"/>
    </source>
</evidence>
<feature type="transmembrane region" description="Helical" evidence="1">
    <location>
        <begin position="70"/>
        <end position="91"/>
    </location>
</feature>
<evidence type="ECO:0008006" key="4">
    <source>
        <dbReference type="Google" id="ProtNLM"/>
    </source>
</evidence>
<accession>A0A1S8YJE9</accession>
<keyword evidence="1" id="KW-0472">Membrane</keyword>
<dbReference type="Pfam" id="PF11076">
    <property type="entry name" value="YbhQ"/>
    <property type="match status" value="1"/>
</dbReference>
<dbReference type="InterPro" id="IPR021303">
    <property type="entry name" value="Uncharacterised_YbhQ"/>
</dbReference>
<reference evidence="2 3" key="1">
    <citation type="submission" date="2016-12" db="EMBL/GenBank/DDBJ databases">
        <title>Izhakiella australiana sp. nov. of genus Izhakiella isolated from Australian desert.</title>
        <authorList>
            <person name="Ji M."/>
        </authorList>
    </citation>
    <scope>NUCLEOTIDE SEQUENCE [LARGE SCALE GENOMIC DNA]</scope>
    <source>
        <strain evidence="2 3">D4N98</strain>
    </source>
</reference>
<evidence type="ECO:0000256" key="1">
    <source>
        <dbReference type="SAM" id="Phobius"/>
    </source>
</evidence>
<sequence length="132" mass="14941">MRWSNRVQIVTGQTCLHIVVHLALIGALVWGWRHQTLMQVSGALLGLYALIFACMLLTQRVASLRRFGDFFEDFTTTYYFGAAMLALYQISRIVHNNLLLACLGIVVLAGPALLSLLAKDPQPQPRHQRRHR</sequence>
<dbReference type="Proteomes" id="UP000190667">
    <property type="component" value="Unassembled WGS sequence"/>
</dbReference>
<feature type="transmembrane region" description="Helical" evidence="1">
    <location>
        <begin position="97"/>
        <end position="118"/>
    </location>
</feature>
<organism evidence="2 3">
    <name type="scientific">Izhakiella australiensis</name>
    <dbReference type="NCBI Taxonomy" id="1926881"/>
    <lineage>
        <taxon>Bacteria</taxon>
        <taxon>Pseudomonadati</taxon>
        <taxon>Pseudomonadota</taxon>
        <taxon>Gammaproteobacteria</taxon>
        <taxon>Enterobacterales</taxon>
        <taxon>Erwiniaceae</taxon>
        <taxon>Izhakiella</taxon>
    </lineage>
</organism>
<keyword evidence="3" id="KW-1185">Reference proteome</keyword>
<comment type="caution">
    <text evidence="2">The sequence shown here is derived from an EMBL/GenBank/DDBJ whole genome shotgun (WGS) entry which is preliminary data.</text>
</comment>
<keyword evidence="1" id="KW-1133">Transmembrane helix</keyword>
<dbReference type="EMBL" id="MRUL01000012">
    <property type="protein sequence ID" value="OON38856.1"/>
    <property type="molecule type" value="Genomic_DNA"/>
</dbReference>
<dbReference type="STRING" id="1926881.BTJ39_15955"/>
<name>A0A1S8YJE9_9GAMM</name>
<feature type="transmembrane region" description="Helical" evidence="1">
    <location>
        <begin position="12"/>
        <end position="32"/>
    </location>
</feature>
<gene>
    <name evidence="2" type="ORF">BTJ39_15955</name>
</gene>